<dbReference type="EMBL" id="VRSX01000002">
    <property type="protein sequence ID" value="TXK13982.1"/>
    <property type="molecule type" value="Genomic_DNA"/>
</dbReference>
<keyword evidence="2" id="KW-1185">Reference proteome</keyword>
<dbReference type="Proteomes" id="UP000321949">
    <property type="component" value="Unassembled WGS sequence"/>
</dbReference>
<dbReference type="OrthoDB" id="3268479at2"/>
<reference evidence="1 2" key="1">
    <citation type="submission" date="2019-08" db="EMBL/GenBank/DDBJ databases">
        <authorList>
            <person name="Dong K."/>
        </authorList>
    </citation>
    <scope>NUCLEOTIDE SEQUENCE [LARGE SCALE GENOMIC DNA]</scope>
    <source>
        <strain evidence="1 2">K-1</strain>
    </source>
</reference>
<comment type="caution">
    <text evidence="1">The sequence shown here is derived from an EMBL/GenBank/DDBJ whole genome shotgun (WGS) entry which is preliminary data.</text>
</comment>
<sequence>MGDRAGGRRVTAPGVALELTAIEVAHLTSLVEQFSALVTEQESDAGDPAIARLVPDAYADTDAAREFRALTESDLLQRRAADAGLVLATLLRDGAPLRPEELDAVSAEAVVSIPLDGERLSAWLRTLTALRLVLATRLGIRTEADGDVDDPRYGVYEWLGYRLEGLLQAIDG</sequence>
<evidence type="ECO:0000313" key="1">
    <source>
        <dbReference type="EMBL" id="TXK13982.1"/>
    </source>
</evidence>
<evidence type="ECO:0000313" key="2">
    <source>
        <dbReference type="Proteomes" id="UP000321949"/>
    </source>
</evidence>
<dbReference type="AlphaFoldDB" id="A0A5C8I4G6"/>
<gene>
    <name evidence="1" type="ORF">FVP74_05140</name>
</gene>
<protein>
    <submittedName>
        <fullName evidence="1">DUF2017 family protein</fullName>
    </submittedName>
</protein>
<organism evidence="1 2">
    <name type="scientific">Microbacterium saccharophilum</name>
    <dbReference type="NCBI Taxonomy" id="1213358"/>
    <lineage>
        <taxon>Bacteria</taxon>
        <taxon>Bacillati</taxon>
        <taxon>Actinomycetota</taxon>
        <taxon>Actinomycetes</taxon>
        <taxon>Micrococcales</taxon>
        <taxon>Microbacteriaceae</taxon>
        <taxon>Microbacterium</taxon>
    </lineage>
</organism>
<name>A0A5C8I4G6_9MICO</name>
<proteinExistence type="predicted"/>
<dbReference type="InterPro" id="IPR018561">
    <property type="entry name" value="AosR"/>
</dbReference>
<dbReference type="Pfam" id="PF09438">
    <property type="entry name" value="DUF2017"/>
    <property type="match status" value="1"/>
</dbReference>
<accession>A0A5C8I4G6</accession>